<feature type="transmembrane region" description="Helical" evidence="2">
    <location>
        <begin position="363"/>
        <end position="390"/>
    </location>
</feature>
<feature type="region of interest" description="Disordered" evidence="1">
    <location>
        <begin position="221"/>
        <end position="251"/>
    </location>
</feature>
<proteinExistence type="predicted"/>
<feature type="compositionally biased region" description="Polar residues" evidence="1">
    <location>
        <begin position="442"/>
        <end position="452"/>
    </location>
</feature>
<name>U6JUG7_9EIME</name>
<dbReference type="OrthoDB" id="347853at2759"/>
<feature type="compositionally biased region" description="Low complexity" evidence="1">
    <location>
        <begin position="171"/>
        <end position="185"/>
    </location>
</feature>
<feature type="compositionally biased region" description="Acidic residues" evidence="1">
    <location>
        <begin position="115"/>
        <end position="124"/>
    </location>
</feature>
<feature type="compositionally biased region" description="Polar residues" evidence="1">
    <location>
        <begin position="472"/>
        <end position="486"/>
    </location>
</feature>
<keyword evidence="2" id="KW-0812">Transmembrane</keyword>
<keyword evidence="2" id="KW-1133">Transmembrane helix</keyword>
<feature type="transmembrane region" description="Helical" evidence="2">
    <location>
        <begin position="331"/>
        <end position="351"/>
    </location>
</feature>
<keyword evidence="2" id="KW-0472">Membrane</keyword>
<evidence type="ECO:0000313" key="4">
    <source>
        <dbReference type="Proteomes" id="UP000030744"/>
    </source>
</evidence>
<dbReference type="GeneID" id="25383386"/>
<reference evidence="3" key="2">
    <citation type="submission" date="2013-10" db="EMBL/GenBank/DDBJ databases">
        <authorList>
            <person name="Aslett M."/>
        </authorList>
    </citation>
    <scope>NUCLEOTIDE SEQUENCE [LARGE SCALE GENOMIC DNA]</scope>
    <source>
        <strain evidence="3">Houghton</strain>
    </source>
</reference>
<feature type="compositionally biased region" description="Polar residues" evidence="1">
    <location>
        <begin position="498"/>
        <end position="511"/>
    </location>
</feature>
<feature type="transmembrane region" description="Helical" evidence="2">
    <location>
        <begin position="290"/>
        <end position="311"/>
    </location>
</feature>
<dbReference type="VEuPathDB" id="ToxoDB:EMH_0091790"/>
<feature type="region of interest" description="Disordered" evidence="1">
    <location>
        <begin position="113"/>
        <end position="195"/>
    </location>
</feature>
<dbReference type="EMBL" id="HG680079">
    <property type="protein sequence ID" value="CDJ27712.1"/>
    <property type="molecule type" value="Genomic_DNA"/>
</dbReference>
<dbReference type="Proteomes" id="UP000030744">
    <property type="component" value="Unassembled WGS sequence"/>
</dbReference>
<reference evidence="3" key="1">
    <citation type="submission" date="2013-10" db="EMBL/GenBank/DDBJ databases">
        <title>Genomic analysis of the causative agents of coccidiosis in chickens.</title>
        <authorList>
            <person name="Reid A.J."/>
            <person name="Blake D."/>
            <person name="Billington K."/>
            <person name="Browne H."/>
            <person name="Dunn M."/>
            <person name="Hung S."/>
            <person name="Kawahara F."/>
            <person name="Miranda-Saavedra D."/>
            <person name="Mourier T."/>
            <person name="Nagra H."/>
            <person name="Otto T.D."/>
            <person name="Rawlings N."/>
            <person name="Sanchez A."/>
            <person name="Sanders M."/>
            <person name="Subramaniam C."/>
            <person name="Tay Y."/>
            <person name="Dear P."/>
            <person name="Doerig C."/>
            <person name="Gruber A."/>
            <person name="Parkinson J."/>
            <person name="Shirley M."/>
            <person name="Wan K.L."/>
            <person name="Berriman M."/>
            <person name="Tomley F."/>
            <person name="Pain A."/>
        </authorList>
    </citation>
    <scope>NUCLEOTIDE SEQUENCE [LARGE SCALE GENOMIC DNA]</scope>
    <source>
        <strain evidence="3">Houghton</strain>
    </source>
</reference>
<gene>
    <name evidence="3" type="ORF">EMH_0091790</name>
</gene>
<feature type="compositionally biased region" description="Polar residues" evidence="1">
    <location>
        <begin position="130"/>
        <end position="142"/>
    </location>
</feature>
<sequence>MREGVKTASAQVVHAGEKVGAVWSKTLDSAMWVCAACGALAILLIALSLAMRTWRHQRLSYTDDNGENISRVELGLRSLQRIQTLHRKDDAGVIVVYDPPLLYQDAMDSAYCLPDAEENGTDDEGPQRQAAAQNPDGSSSNAGEDRGTSAASGEPEAAGEEPEDEAVLSGQVEPTPQQQQQMLEQQQREEHVEETIRRAAAADAGVSGVSFLSRQLQQVFSPSRHAERRGPLARPPPYSVTLGRDPGAPGSLTGKYAEMRGDLLGPTLFDVHCKDLEMFKKSGALFGRMAVAYIVFAGLGMAAAAASLLLTTLGSPWAQRVQDLPVNLVGTVAWLVALVLQLCGLASWGVGTDVAACVTDAGGAGVCALGSAAAIAIGSLVLTLVATLSYCLFFTHKFIRDLGIDKQRQEDKEKEIQQQLAAQQAYIQATHYDEQDGPQITVLPSQTNNNGGPHSKASLAGSVAAVPRGAPHSNSMGAPLSNSQLGPQPVAPGESETPARSVTGGSQAVKH</sequence>
<feature type="transmembrane region" description="Helical" evidence="2">
    <location>
        <begin position="30"/>
        <end position="50"/>
    </location>
</feature>
<evidence type="ECO:0000313" key="3">
    <source>
        <dbReference type="EMBL" id="CDJ27712.1"/>
    </source>
</evidence>
<protein>
    <submittedName>
        <fullName evidence="3">Uncharacterized protein</fullName>
    </submittedName>
</protein>
<feature type="compositionally biased region" description="Basic and acidic residues" evidence="1">
    <location>
        <begin position="186"/>
        <end position="195"/>
    </location>
</feature>
<keyword evidence="4" id="KW-1185">Reference proteome</keyword>
<dbReference type="AlphaFoldDB" id="U6JUG7"/>
<organism evidence="3 4">
    <name type="scientific">Eimeria mitis</name>
    <dbReference type="NCBI Taxonomy" id="44415"/>
    <lineage>
        <taxon>Eukaryota</taxon>
        <taxon>Sar</taxon>
        <taxon>Alveolata</taxon>
        <taxon>Apicomplexa</taxon>
        <taxon>Conoidasida</taxon>
        <taxon>Coccidia</taxon>
        <taxon>Eucoccidiorida</taxon>
        <taxon>Eimeriorina</taxon>
        <taxon>Eimeriidae</taxon>
        <taxon>Eimeria</taxon>
    </lineage>
</organism>
<evidence type="ECO:0000256" key="1">
    <source>
        <dbReference type="SAM" id="MobiDB-lite"/>
    </source>
</evidence>
<feature type="compositionally biased region" description="Acidic residues" evidence="1">
    <location>
        <begin position="157"/>
        <end position="166"/>
    </location>
</feature>
<dbReference type="RefSeq" id="XP_013350290.1">
    <property type="nucleotide sequence ID" value="XM_013494836.1"/>
</dbReference>
<evidence type="ECO:0000256" key="2">
    <source>
        <dbReference type="SAM" id="Phobius"/>
    </source>
</evidence>
<feature type="region of interest" description="Disordered" evidence="1">
    <location>
        <begin position="438"/>
        <end position="511"/>
    </location>
</feature>
<accession>U6JUG7</accession>